<keyword evidence="3" id="KW-1185">Reference proteome</keyword>
<dbReference type="CDD" id="cd05327">
    <property type="entry name" value="retinol-DH_like_SDR_c_like"/>
    <property type="match status" value="1"/>
</dbReference>
<dbReference type="NCBIfam" id="NF004846">
    <property type="entry name" value="PRK06197.1"/>
    <property type="match status" value="1"/>
</dbReference>
<reference evidence="2 3" key="1">
    <citation type="submission" date="2020-08" db="EMBL/GenBank/DDBJ databases">
        <title>Genomic Encyclopedia of Type Strains, Phase IV (KMG-IV): sequencing the most valuable type-strain genomes for metagenomic binning, comparative biology and taxonomic classification.</title>
        <authorList>
            <person name="Goeker M."/>
        </authorList>
    </citation>
    <scope>NUCLEOTIDE SEQUENCE [LARGE SCALE GENOMIC DNA]</scope>
    <source>
        <strain evidence="2 3">DSM 27568</strain>
    </source>
</reference>
<evidence type="ECO:0000313" key="3">
    <source>
        <dbReference type="Proteomes" id="UP000561459"/>
    </source>
</evidence>
<dbReference type="PANTHER" id="PTHR43157">
    <property type="entry name" value="PHOSPHATIDYLINOSITOL-GLYCAN BIOSYNTHESIS CLASS F PROTEIN-RELATED"/>
    <property type="match status" value="1"/>
</dbReference>
<dbReference type="AlphaFoldDB" id="A0A7W6BZM9"/>
<dbReference type="PANTHER" id="PTHR43157:SF31">
    <property type="entry name" value="PHOSPHATIDYLINOSITOL-GLYCAN BIOSYNTHESIS CLASS F PROTEIN"/>
    <property type="match status" value="1"/>
</dbReference>
<comment type="caution">
    <text evidence="2">The sequence shown here is derived from an EMBL/GenBank/DDBJ whole genome shotgun (WGS) entry which is preliminary data.</text>
</comment>
<dbReference type="Pfam" id="PF00106">
    <property type="entry name" value="adh_short"/>
    <property type="match status" value="1"/>
</dbReference>
<gene>
    <name evidence="2" type="ORF">GGR39_002501</name>
</gene>
<dbReference type="Gene3D" id="3.40.50.720">
    <property type="entry name" value="NAD(P)-binding Rossmann-like Domain"/>
    <property type="match status" value="1"/>
</dbReference>
<dbReference type="InterPro" id="IPR002347">
    <property type="entry name" value="SDR_fam"/>
</dbReference>
<accession>A0A7W6BZM9</accession>
<keyword evidence="1" id="KW-0560">Oxidoreductase</keyword>
<dbReference type="EMBL" id="JACIDY010000006">
    <property type="protein sequence ID" value="MBB3940838.1"/>
    <property type="molecule type" value="Genomic_DNA"/>
</dbReference>
<evidence type="ECO:0000256" key="1">
    <source>
        <dbReference type="ARBA" id="ARBA00023002"/>
    </source>
</evidence>
<protein>
    <submittedName>
        <fullName evidence="2">NAD(P)-dependent dehydrogenase (Short-subunit alcohol dehydrogenase family)</fullName>
    </submittedName>
</protein>
<dbReference type="RefSeq" id="WP_183617426.1">
    <property type="nucleotide sequence ID" value="NZ_JACIDY010000006.1"/>
</dbReference>
<dbReference type="PRINTS" id="PR00081">
    <property type="entry name" value="GDHRDH"/>
</dbReference>
<dbReference type="GO" id="GO:0016491">
    <property type="term" value="F:oxidoreductase activity"/>
    <property type="evidence" value="ECO:0007669"/>
    <property type="project" value="UniProtKB-KW"/>
</dbReference>
<organism evidence="2 3">
    <name type="scientific">Novosphingobium fluoreni</name>
    <dbReference type="NCBI Taxonomy" id="1391222"/>
    <lineage>
        <taxon>Bacteria</taxon>
        <taxon>Pseudomonadati</taxon>
        <taxon>Pseudomonadota</taxon>
        <taxon>Alphaproteobacteria</taxon>
        <taxon>Sphingomonadales</taxon>
        <taxon>Sphingomonadaceae</taxon>
        <taxon>Novosphingobium</taxon>
    </lineage>
</organism>
<evidence type="ECO:0000313" key="2">
    <source>
        <dbReference type="EMBL" id="MBB3940838.1"/>
    </source>
</evidence>
<dbReference type="InterPro" id="IPR036291">
    <property type="entry name" value="NAD(P)-bd_dom_sf"/>
</dbReference>
<dbReference type="Proteomes" id="UP000561459">
    <property type="component" value="Unassembled WGS sequence"/>
</dbReference>
<dbReference type="SUPFAM" id="SSF51735">
    <property type="entry name" value="NAD(P)-binding Rossmann-fold domains"/>
    <property type="match status" value="1"/>
</dbReference>
<name>A0A7W6BZM9_9SPHN</name>
<sequence length="301" mass="32540">MTDFTQANVPDQAGKCMVVTGANTGIGFAAAKVLAERGARVLLACRDEDKARAAMVRIRDNVPRADLGFVKLDQSDLDSVKAAAEVIAREPRVDVLLNNAGVMLPPLQRTAQGHELQFGVNHLACHALSLLLVNKLAETPGSRVVVTSSVAHKRGRIDWVDLDAHQSYNRSDRYAASKLMNLVFAFELDRRLRAASIPVRAIACHPGVAATELSRHLPVVLRGLWPLAGVFLNDAEQGAWPALQGATWPDAQGGDYYGPQQRFEMAGPSGPAKATVVARDPETARRLWDVSEKLTGVDLTL</sequence>
<proteinExistence type="predicted"/>